<dbReference type="InterPro" id="IPR029787">
    <property type="entry name" value="Nucleotide_cyclase"/>
</dbReference>
<keyword evidence="5" id="KW-1185">Reference proteome</keyword>
<dbReference type="InterPro" id="IPR050697">
    <property type="entry name" value="Adenylyl/Guanylyl_Cyclase_3/4"/>
</dbReference>
<feature type="transmembrane region" description="Helical" evidence="1">
    <location>
        <begin position="12"/>
        <end position="33"/>
    </location>
</feature>
<dbReference type="Gene3D" id="3.30.450.20">
    <property type="entry name" value="PAS domain"/>
    <property type="match status" value="2"/>
</dbReference>
<dbReference type="GO" id="GO:0016020">
    <property type="term" value="C:membrane"/>
    <property type="evidence" value="ECO:0007669"/>
    <property type="project" value="InterPro"/>
</dbReference>
<dbReference type="eggNOG" id="COG5000">
    <property type="taxonomic scope" value="Bacteria"/>
</dbReference>
<dbReference type="SUPFAM" id="SSF158472">
    <property type="entry name" value="HAMP domain-like"/>
    <property type="match status" value="1"/>
</dbReference>
<keyword evidence="1" id="KW-1133">Transmembrane helix</keyword>
<dbReference type="HOGENOM" id="CLU_383450_0_0_7"/>
<dbReference type="Gene3D" id="6.10.340.10">
    <property type="match status" value="1"/>
</dbReference>
<dbReference type="CDD" id="cd12913">
    <property type="entry name" value="PDC1_MCP_like"/>
    <property type="match status" value="1"/>
</dbReference>
<dbReference type="Proteomes" id="UP000006055">
    <property type="component" value="Chromosome"/>
</dbReference>
<evidence type="ECO:0000259" key="3">
    <source>
        <dbReference type="PROSITE" id="PS50885"/>
    </source>
</evidence>
<accession>I4CAZ5</accession>
<proteinExistence type="predicted"/>
<sequence>MILRVRNSISLKISLLVMAGTSIVFAMVLAYSYNYSRNLILVDAERSAKNLTLAVVRRIEQEFRAVEKGPTYLAGFLESTSCDRITLETLLKRIVEDSPEIYGSAVAFESRAFDPKMLYYAPYCCRDPNGLKLMDLAASGYDYLRHDWYHVPKELRKPVWSEPYFDEGGADVLMATYSHPLFDRLPSGSHERIKGVITADVSLEWLTDLIASINVARSGYCLLISGTGRFVSHPNQEFIMNESIFSIAEERNSPLLRFIGQAMMRSESGFEDAKDCLTGKDCFVAYAKIPATGWSLGAVFPRDELFADLSALHQKILILSVIGITLLMIVSLFVGQSIAKPLRTMAQATEKVAAGNLDIDLSNIRRTDEVGKLAEGFTRMTHGLKERDFIRDTFGRYLTKEVATRLLESKDGLRLGGEEREISILMSDLRGFTALTAHMPPEQVISFLNRYLGRMVEILMDYRGIIDEIMGDGILAFFGAPEPLDDHPARAVACALKMQSAMEEISRQNEAEGLPHLEMGAAVNTGRVVVGNIGSEKRTKYGAVGSEVNFTGRVESFTVGGQVLISSSTYDKLADILEIGEIIPVRMKGIAEQVELYDVKGIRGGYNVQLPKREETLIPLLNPLRTKIYPILGKTVSKAIIMADVTKVSSTSAIIVPEQPIAQWDNLKLELMEGSSQLPEEIYAKAVSVTGNEVLIRFTSVSAEAYKVFRRVATPE</sequence>
<dbReference type="PATRIC" id="fig|706587.4.peg.4642"/>
<dbReference type="PROSITE" id="PS50125">
    <property type="entry name" value="GUANYLATE_CYCLASE_2"/>
    <property type="match status" value="1"/>
</dbReference>
<dbReference type="InterPro" id="IPR003660">
    <property type="entry name" value="HAMP_dom"/>
</dbReference>
<dbReference type="GO" id="GO:0006171">
    <property type="term" value="P:cAMP biosynthetic process"/>
    <property type="evidence" value="ECO:0007669"/>
    <property type="project" value="TreeGrafter"/>
</dbReference>
<dbReference type="SMART" id="SM00044">
    <property type="entry name" value="CYCc"/>
    <property type="match status" value="1"/>
</dbReference>
<dbReference type="PANTHER" id="PTHR43081">
    <property type="entry name" value="ADENYLATE CYCLASE, TERMINAL-DIFFERENTIATION SPECIFIC-RELATED"/>
    <property type="match status" value="1"/>
</dbReference>
<dbReference type="Pfam" id="PF22673">
    <property type="entry name" value="MCP-like_PDC_1"/>
    <property type="match status" value="1"/>
</dbReference>
<dbReference type="CDD" id="cd07302">
    <property type="entry name" value="CHD"/>
    <property type="match status" value="1"/>
</dbReference>
<feature type="domain" description="HAMP" evidence="3">
    <location>
        <begin position="336"/>
        <end position="389"/>
    </location>
</feature>
<dbReference type="eggNOG" id="COG2114">
    <property type="taxonomic scope" value="Bacteria"/>
</dbReference>
<evidence type="ECO:0000259" key="2">
    <source>
        <dbReference type="PROSITE" id="PS50125"/>
    </source>
</evidence>
<evidence type="ECO:0000256" key="1">
    <source>
        <dbReference type="SAM" id="Phobius"/>
    </source>
</evidence>
<dbReference type="GO" id="GO:0035556">
    <property type="term" value="P:intracellular signal transduction"/>
    <property type="evidence" value="ECO:0007669"/>
    <property type="project" value="InterPro"/>
</dbReference>
<dbReference type="Pfam" id="PF00211">
    <property type="entry name" value="Guanylate_cyc"/>
    <property type="match status" value="1"/>
</dbReference>
<dbReference type="KEGG" id="dti:Desti_4098"/>
<dbReference type="Gene3D" id="3.30.70.1230">
    <property type="entry name" value="Nucleotide cyclase"/>
    <property type="match status" value="1"/>
</dbReference>
<protein>
    <submittedName>
        <fullName evidence="4">Family 3 adenylate cyclase</fullName>
    </submittedName>
</protein>
<dbReference type="RefSeq" id="WP_014811861.1">
    <property type="nucleotide sequence ID" value="NC_018025.1"/>
</dbReference>
<dbReference type="OrthoDB" id="9806735at2"/>
<dbReference type="SMART" id="SM00304">
    <property type="entry name" value="HAMP"/>
    <property type="match status" value="1"/>
</dbReference>
<dbReference type="PROSITE" id="PS50885">
    <property type="entry name" value="HAMP"/>
    <property type="match status" value="1"/>
</dbReference>
<keyword evidence="1" id="KW-0812">Transmembrane</keyword>
<dbReference type="EMBL" id="CP003360">
    <property type="protein sequence ID" value="AFM26736.1"/>
    <property type="molecule type" value="Genomic_DNA"/>
</dbReference>
<dbReference type="CDD" id="cd06225">
    <property type="entry name" value="HAMP"/>
    <property type="match status" value="1"/>
</dbReference>
<feature type="domain" description="Guanylate cyclase" evidence="2">
    <location>
        <begin position="423"/>
        <end position="555"/>
    </location>
</feature>
<dbReference type="Pfam" id="PF00672">
    <property type="entry name" value="HAMP"/>
    <property type="match status" value="1"/>
</dbReference>
<keyword evidence="1" id="KW-0472">Membrane</keyword>
<gene>
    <name evidence="4" type="ordered locus">Desti_4098</name>
</gene>
<evidence type="ECO:0000313" key="5">
    <source>
        <dbReference type="Proteomes" id="UP000006055"/>
    </source>
</evidence>
<dbReference type="PANTHER" id="PTHR43081:SF1">
    <property type="entry name" value="ADENYLATE CYCLASE, TERMINAL-DIFFERENTIATION SPECIFIC"/>
    <property type="match status" value="1"/>
</dbReference>
<dbReference type="GO" id="GO:0004016">
    <property type="term" value="F:adenylate cyclase activity"/>
    <property type="evidence" value="ECO:0007669"/>
    <property type="project" value="UniProtKB-ARBA"/>
</dbReference>
<dbReference type="InterPro" id="IPR001054">
    <property type="entry name" value="A/G_cyclase"/>
</dbReference>
<evidence type="ECO:0000313" key="4">
    <source>
        <dbReference type="EMBL" id="AFM26736.1"/>
    </source>
</evidence>
<dbReference type="STRING" id="706587.Desti_4098"/>
<reference evidence="5" key="1">
    <citation type="submission" date="2012-06" db="EMBL/GenBank/DDBJ databases">
        <title>Complete sequence of chromosome of Desulfomonile tiedjei DSM 6799.</title>
        <authorList>
            <person name="Lucas S."/>
            <person name="Copeland A."/>
            <person name="Lapidus A."/>
            <person name="Glavina del Rio T."/>
            <person name="Dalin E."/>
            <person name="Tice H."/>
            <person name="Bruce D."/>
            <person name="Goodwin L."/>
            <person name="Pitluck S."/>
            <person name="Peters L."/>
            <person name="Ovchinnikova G."/>
            <person name="Zeytun A."/>
            <person name="Lu M."/>
            <person name="Kyrpides N."/>
            <person name="Mavromatis K."/>
            <person name="Ivanova N."/>
            <person name="Brettin T."/>
            <person name="Detter J.C."/>
            <person name="Han C."/>
            <person name="Larimer F."/>
            <person name="Land M."/>
            <person name="Hauser L."/>
            <person name="Markowitz V."/>
            <person name="Cheng J.-F."/>
            <person name="Hugenholtz P."/>
            <person name="Woyke T."/>
            <person name="Wu D."/>
            <person name="Spring S."/>
            <person name="Schroeder M."/>
            <person name="Brambilla E."/>
            <person name="Klenk H.-P."/>
            <person name="Eisen J.A."/>
        </authorList>
    </citation>
    <scope>NUCLEOTIDE SEQUENCE [LARGE SCALE GENOMIC DNA]</scope>
    <source>
        <strain evidence="5">ATCC 49306 / DSM 6799 / DCB-1</strain>
    </source>
</reference>
<dbReference type="SUPFAM" id="SSF55073">
    <property type="entry name" value="Nucleotide cyclase"/>
    <property type="match status" value="1"/>
</dbReference>
<organism evidence="4 5">
    <name type="scientific">Desulfomonile tiedjei (strain ATCC 49306 / DSM 6799 / DCB-1)</name>
    <dbReference type="NCBI Taxonomy" id="706587"/>
    <lineage>
        <taxon>Bacteria</taxon>
        <taxon>Pseudomonadati</taxon>
        <taxon>Thermodesulfobacteriota</taxon>
        <taxon>Desulfomonilia</taxon>
        <taxon>Desulfomonilales</taxon>
        <taxon>Desulfomonilaceae</taxon>
        <taxon>Desulfomonile</taxon>
    </lineage>
</organism>
<dbReference type="CDD" id="cd12912">
    <property type="entry name" value="PDC2_MCP_like"/>
    <property type="match status" value="1"/>
</dbReference>
<name>I4CAZ5_DESTA</name>
<dbReference type="AlphaFoldDB" id="I4CAZ5"/>
<feature type="transmembrane region" description="Helical" evidence="1">
    <location>
        <begin position="316"/>
        <end position="335"/>
    </location>
</feature>